<dbReference type="PANTHER" id="PTHR32309">
    <property type="entry name" value="TYROSINE-PROTEIN KINASE"/>
    <property type="match status" value="1"/>
</dbReference>
<comment type="caution">
    <text evidence="10">The sequence shown here is derived from an EMBL/GenBank/DDBJ whole genome shotgun (WGS) entry which is preliminary data.</text>
</comment>
<dbReference type="Proteomes" id="UP000606653">
    <property type="component" value="Unassembled WGS sequence"/>
</dbReference>
<organism evidence="10 11">
    <name type="scientific">Saccharibacillus kuerlensis</name>
    <dbReference type="NCBI Taxonomy" id="459527"/>
    <lineage>
        <taxon>Bacteria</taxon>
        <taxon>Bacillati</taxon>
        <taxon>Bacillota</taxon>
        <taxon>Bacilli</taxon>
        <taxon>Bacillales</taxon>
        <taxon>Paenibacillaceae</taxon>
        <taxon>Saccharibacillus</taxon>
    </lineage>
</organism>
<evidence type="ECO:0000259" key="9">
    <source>
        <dbReference type="Pfam" id="PF13614"/>
    </source>
</evidence>
<dbReference type="SUPFAM" id="SSF52540">
    <property type="entry name" value="P-loop containing nucleoside triphosphate hydrolases"/>
    <property type="match status" value="1"/>
</dbReference>
<keyword evidence="4" id="KW-0547">Nucleotide-binding</keyword>
<evidence type="ECO:0000256" key="8">
    <source>
        <dbReference type="ARBA" id="ARBA00051245"/>
    </source>
</evidence>
<comment type="catalytic activity">
    <reaction evidence="8">
        <text>L-tyrosyl-[protein] + ATP = O-phospho-L-tyrosyl-[protein] + ADP + H(+)</text>
        <dbReference type="Rhea" id="RHEA:10596"/>
        <dbReference type="Rhea" id="RHEA-COMP:10136"/>
        <dbReference type="Rhea" id="RHEA-COMP:20101"/>
        <dbReference type="ChEBI" id="CHEBI:15378"/>
        <dbReference type="ChEBI" id="CHEBI:30616"/>
        <dbReference type="ChEBI" id="CHEBI:46858"/>
        <dbReference type="ChEBI" id="CHEBI:61978"/>
        <dbReference type="ChEBI" id="CHEBI:456216"/>
        <dbReference type="EC" id="2.7.10.2"/>
    </reaction>
</comment>
<sequence length="211" mass="22411">MSRAISNSPYLVANKNSSASESYRTLRTNIRFSATGRSSKILLVTSAGSNEGKTTTATNLAVSYAQESKKVLLIDGNLRNPSLQRVFPGSSKRGLSDVLSGQCGIEAAVSATIIPNLTVLTSGAIPPNPSEILGSDRMQELLQEVSAYYDVVVIDSPAALKVSDAQILGTMSNGVVLVANQGKVTKQELKRVKKRMEHVNAHILGVVLNKA</sequence>
<evidence type="ECO:0000256" key="4">
    <source>
        <dbReference type="ARBA" id="ARBA00022741"/>
    </source>
</evidence>
<dbReference type="RefSeq" id="WP_018977472.1">
    <property type="nucleotide sequence ID" value="NZ_BMLN01000011.1"/>
</dbReference>
<dbReference type="InterPro" id="IPR050445">
    <property type="entry name" value="Bact_polysacc_biosynth/exp"/>
</dbReference>
<dbReference type="Pfam" id="PF13614">
    <property type="entry name" value="AAA_31"/>
    <property type="match status" value="1"/>
</dbReference>
<protein>
    <recommendedName>
        <fullName evidence="2">non-specific protein-tyrosine kinase</fullName>
        <ecNumber evidence="2">2.7.10.2</ecNumber>
    </recommendedName>
</protein>
<dbReference type="EMBL" id="BMLN01000011">
    <property type="protein sequence ID" value="GGO06423.1"/>
    <property type="molecule type" value="Genomic_DNA"/>
</dbReference>
<dbReference type="CDD" id="cd05387">
    <property type="entry name" value="BY-kinase"/>
    <property type="match status" value="1"/>
</dbReference>
<evidence type="ECO:0000256" key="3">
    <source>
        <dbReference type="ARBA" id="ARBA00022679"/>
    </source>
</evidence>
<keyword evidence="11" id="KW-1185">Reference proteome</keyword>
<dbReference type="NCBIfam" id="TIGR01007">
    <property type="entry name" value="eps_fam"/>
    <property type="match status" value="1"/>
</dbReference>
<dbReference type="InterPro" id="IPR027417">
    <property type="entry name" value="P-loop_NTPase"/>
</dbReference>
<evidence type="ECO:0000313" key="11">
    <source>
        <dbReference type="Proteomes" id="UP000606653"/>
    </source>
</evidence>
<keyword evidence="6" id="KW-0067">ATP-binding</keyword>
<dbReference type="PANTHER" id="PTHR32309:SF13">
    <property type="entry name" value="FERRIC ENTEROBACTIN TRANSPORT PROTEIN FEPE"/>
    <property type="match status" value="1"/>
</dbReference>
<name>A0ABQ2L7Z6_9BACL</name>
<keyword evidence="7" id="KW-0829">Tyrosine-protein kinase</keyword>
<evidence type="ECO:0000256" key="6">
    <source>
        <dbReference type="ARBA" id="ARBA00022840"/>
    </source>
</evidence>
<dbReference type="InterPro" id="IPR025669">
    <property type="entry name" value="AAA_dom"/>
</dbReference>
<evidence type="ECO:0000256" key="5">
    <source>
        <dbReference type="ARBA" id="ARBA00022777"/>
    </source>
</evidence>
<evidence type="ECO:0000256" key="1">
    <source>
        <dbReference type="ARBA" id="ARBA00007316"/>
    </source>
</evidence>
<dbReference type="GO" id="GO:0016301">
    <property type="term" value="F:kinase activity"/>
    <property type="evidence" value="ECO:0007669"/>
    <property type="project" value="UniProtKB-KW"/>
</dbReference>
<keyword evidence="5 10" id="KW-0418">Kinase</keyword>
<feature type="domain" description="AAA" evidence="9">
    <location>
        <begin position="52"/>
        <end position="201"/>
    </location>
</feature>
<evidence type="ECO:0000256" key="7">
    <source>
        <dbReference type="ARBA" id="ARBA00023137"/>
    </source>
</evidence>
<keyword evidence="3" id="KW-0808">Transferase</keyword>
<comment type="similarity">
    <text evidence="1">Belongs to the CpsD/CapB family.</text>
</comment>
<dbReference type="InterPro" id="IPR005702">
    <property type="entry name" value="Wzc-like_C"/>
</dbReference>
<accession>A0ABQ2L7Z6</accession>
<gene>
    <name evidence="10" type="ORF">GCM10010969_33880</name>
</gene>
<evidence type="ECO:0000313" key="10">
    <source>
        <dbReference type="EMBL" id="GGO06423.1"/>
    </source>
</evidence>
<reference evidence="11" key="1">
    <citation type="journal article" date="2019" name="Int. J. Syst. Evol. Microbiol.">
        <title>The Global Catalogue of Microorganisms (GCM) 10K type strain sequencing project: providing services to taxonomists for standard genome sequencing and annotation.</title>
        <authorList>
            <consortium name="The Broad Institute Genomics Platform"/>
            <consortium name="The Broad Institute Genome Sequencing Center for Infectious Disease"/>
            <person name="Wu L."/>
            <person name="Ma J."/>
        </authorList>
    </citation>
    <scope>NUCLEOTIDE SEQUENCE [LARGE SCALE GENOMIC DNA]</scope>
    <source>
        <strain evidence="11">CGMCC 1.6964</strain>
    </source>
</reference>
<evidence type="ECO:0000256" key="2">
    <source>
        <dbReference type="ARBA" id="ARBA00011903"/>
    </source>
</evidence>
<dbReference type="EC" id="2.7.10.2" evidence="2"/>
<proteinExistence type="inferred from homology"/>
<dbReference type="Gene3D" id="3.40.50.300">
    <property type="entry name" value="P-loop containing nucleotide triphosphate hydrolases"/>
    <property type="match status" value="1"/>
</dbReference>